<dbReference type="EMBL" id="MT141412">
    <property type="protein sequence ID" value="QJA60529.1"/>
    <property type="molecule type" value="Genomic_DNA"/>
</dbReference>
<evidence type="ECO:0000313" key="1">
    <source>
        <dbReference type="EMBL" id="QJA60529.1"/>
    </source>
</evidence>
<proteinExistence type="predicted"/>
<accession>A0A6M3IS96</accession>
<reference evidence="1" key="1">
    <citation type="submission" date="2020-03" db="EMBL/GenBank/DDBJ databases">
        <title>The deep terrestrial virosphere.</title>
        <authorList>
            <person name="Holmfeldt K."/>
            <person name="Nilsson E."/>
            <person name="Simone D."/>
            <person name="Lopez-Fernandez M."/>
            <person name="Wu X."/>
            <person name="de Brujin I."/>
            <person name="Lundin D."/>
            <person name="Andersson A."/>
            <person name="Bertilsson S."/>
            <person name="Dopson M."/>
        </authorList>
    </citation>
    <scope>NUCLEOTIDE SEQUENCE</scope>
    <source>
        <strain evidence="1">MM415B01102</strain>
    </source>
</reference>
<protein>
    <submittedName>
        <fullName evidence="1">Uncharacterized protein</fullName>
    </submittedName>
</protein>
<name>A0A6M3IS96_9ZZZZ</name>
<organism evidence="1">
    <name type="scientific">viral metagenome</name>
    <dbReference type="NCBI Taxonomy" id="1070528"/>
    <lineage>
        <taxon>unclassified sequences</taxon>
        <taxon>metagenomes</taxon>
        <taxon>organismal metagenomes</taxon>
    </lineage>
</organism>
<dbReference type="AlphaFoldDB" id="A0A6M3IS96"/>
<gene>
    <name evidence="1" type="ORF">MM415B01102_0008</name>
</gene>
<sequence>MRSREARFSKIVEEASATVRAAEWNLLAALQKNYPIDSLVRVVHCRGEYMGFVVGHDIFGNRIIIKNEETGKISRRWFREVESVEKSR</sequence>